<dbReference type="EMBL" id="JADIMK010000089">
    <property type="protein sequence ID" value="MBO8456414.1"/>
    <property type="molecule type" value="Genomic_DNA"/>
</dbReference>
<feature type="domain" description="Nucleoside phosphorylase" evidence="4">
    <location>
        <begin position="36"/>
        <end position="272"/>
    </location>
</feature>
<dbReference type="SUPFAM" id="SSF53167">
    <property type="entry name" value="Purine and uridine phosphorylases"/>
    <property type="match status" value="1"/>
</dbReference>
<protein>
    <recommendedName>
        <fullName evidence="2">Uridine phosphorylase</fullName>
        <ecNumber evidence="1">2.4.2.3</ecNumber>
    </recommendedName>
</protein>
<evidence type="ECO:0000259" key="4">
    <source>
        <dbReference type="Pfam" id="PF01048"/>
    </source>
</evidence>
<dbReference type="CDD" id="cd00436">
    <property type="entry name" value="UP_TbUP-like"/>
    <property type="match status" value="1"/>
</dbReference>
<name>A0A9D9HM73_9BACT</name>
<dbReference type="Gene3D" id="3.40.50.1580">
    <property type="entry name" value="Nucleoside phosphorylase domain"/>
    <property type="match status" value="1"/>
</dbReference>
<dbReference type="GO" id="GO:0004850">
    <property type="term" value="F:uridine phosphorylase activity"/>
    <property type="evidence" value="ECO:0007669"/>
    <property type="project" value="UniProtKB-EC"/>
</dbReference>
<gene>
    <name evidence="5" type="ORF">IAC08_08465</name>
</gene>
<dbReference type="GO" id="GO:0004731">
    <property type="term" value="F:purine-nucleoside phosphorylase activity"/>
    <property type="evidence" value="ECO:0007669"/>
    <property type="project" value="TreeGrafter"/>
</dbReference>
<evidence type="ECO:0000256" key="3">
    <source>
        <dbReference type="ARBA" id="ARBA00048447"/>
    </source>
</evidence>
<accession>A0A9D9HM73</accession>
<dbReference type="InterPro" id="IPR035994">
    <property type="entry name" value="Nucleoside_phosphorylase_sf"/>
</dbReference>
<dbReference type="InterPro" id="IPR000845">
    <property type="entry name" value="Nucleoside_phosphorylase_d"/>
</dbReference>
<evidence type="ECO:0000256" key="1">
    <source>
        <dbReference type="ARBA" id="ARBA00011888"/>
    </source>
</evidence>
<dbReference type="GO" id="GO:0006152">
    <property type="term" value="P:purine nucleoside catabolic process"/>
    <property type="evidence" value="ECO:0007669"/>
    <property type="project" value="TreeGrafter"/>
</dbReference>
<reference evidence="5" key="2">
    <citation type="journal article" date="2021" name="PeerJ">
        <title>Extensive microbial diversity within the chicken gut microbiome revealed by metagenomics and culture.</title>
        <authorList>
            <person name="Gilroy R."/>
            <person name="Ravi A."/>
            <person name="Getino M."/>
            <person name="Pursley I."/>
            <person name="Horton D.L."/>
            <person name="Alikhan N.F."/>
            <person name="Baker D."/>
            <person name="Gharbi K."/>
            <person name="Hall N."/>
            <person name="Watson M."/>
            <person name="Adriaenssens E.M."/>
            <person name="Foster-Nyarko E."/>
            <person name="Jarju S."/>
            <person name="Secka A."/>
            <person name="Antonio M."/>
            <person name="Oren A."/>
            <person name="Chaudhuri R.R."/>
            <person name="La Ragione R."/>
            <person name="Hildebrand F."/>
            <person name="Pallen M.J."/>
        </authorList>
    </citation>
    <scope>NUCLEOTIDE SEQUENCE</scope>
    <source>
        <strain evidence="5">B1-3475</strain>
    </source>
</reference>
<dbReference type="EC" id="2.4.2.3" evidence="1"/>
<dbReference type="AlphaFoldDB" id="A0A9D9HM73"/>
<dbReference type="PANTHER" id="PTHR43691">
    <property type="entry name" value="URIDINE PHOSPHORYLASE"/>
    <property type="match status" value="1"/>
</dbReference>
<dbReference type="GO" id="GO:0005829">
    <property type="term" value="C:cytosol"/>
    <property type="evidence" value="ECO:0007669"/>
    <property type="project" value="TreeGrafter"/>
</dbReference>
<organism evidence="5 6">
    <name type="scientific">Candidatus Cryptobacteroides intestinigallinarum</name>
    <dbReference type="NCBI Taxonomy" id="2840767"/>
    <lineage>
        <taxon>Bacteria</taxon>
        <taxon>Pseudomonadati</taxon>
        <taxon>Bacteroidota</taxon>
        <taxon>Bacteroidia</taxon>
        <taxon>Bacteroidales</taxon>
        <taxon>Candidatus Cryptobacteroides</taxon>
    </lineage>
</organism>
<dbReference type="Pfam" id="PF01048">
    <property type="entry name" value="PNP_UDP_1"/>
    <property type="match status" value="1"/>
</dbReference>
<dbReference type="Proteomes" id="UP000823617">
    <property type="component" value="Unassembled WGS sequence"/>
</dbReference>
<dbReference type="PANTHER" id="PTHR43691:SF11">
    <property type="entry name" value="FI09636P-RELATED"/>
    <property type="match status" value="1"/>
</dbReference>
<evidence type="ECO:0000313" key="6">
    <source>
        <dbReference type="Proteomes" id="UP000823617"/>
    </source>
</evidence>
<comment type="catalytic activity">
    <reaction evidence="3">
        <text>uridine + phosphate = alpha-D-ribose 1-phosphate + uracil</text>
        <dbReference type="Rhea" id="RHEA:24388"/>
        <dbReference type="ChEBI" id="CHEBI:16704"/>
        <dbReference type="ChEBI" id="CHEBI:17568"/>
        <dbReference type="ChEBI" id="CHEBI:43474"/>
        <dbReference type="ChEBI" id="CHEBI:57720"/>
        <dbReference type="EC" id="2.4.2.3"/>
    </reaction>
</comment>
<evidence type="ECO:0000256" key="2">
    <source>
        <dbReference type="ARBA" id="ARBA00021980"/>
    </source>
</evidence>
<comment type="caution">
    <text evidence="5">The sequence shown here is derived from an EMBL/GenBank/DDBJ whole genome shotgun (WGS) entry which is preliminary data.</text>
</comment>
<evidence type="ECO:0000313" key="5">
    <source>
        <dbReference type="EMBL" id="MBO8456414.1"/>
    </source>
</evidence>
<reference evidence="5" key="1">
    <citation type="submission" date="2020-10" db="EMBL/GenBank/DDBJ databases">
        <authorList>
            <person name="Gilroy R."/>
        </authorList>
    </citation>
    <scope>NUCLEOTIDE SEQUENCE</scope>
    <source>
        <strain evidence="5">B1-3475</strain>
    </source>
</reference>
<proteinExistence type="predicted"/>
<sequence>MNTEETKRIPESELIINDDGSAFHIHVRPEELADNVILVGDPGRVDMVAEFLHAKEFRHQSREFVSVTGKYHGTRITVLSTGIGTDNIDIVMNELDALANIDFSSRTVKEKKRSLNILRIGTSGSVQKDIPLGAFVFSHISIGCDGLLNWYAGRDSIALPDYEEAFKKHVCWDRHLPDPYFVRAGEKMSSLFRDCTVPGMTVSASGFYGPQGRVLRMPLAMPDMLDKFESFSFNGDRITNFEMEGSAIAGIASHLGHNAGTVCAIIANRYLKQSNPDYKSVVRNLVELSLEKLSSQPSF</sequence>